<dbReference type="InterPro" id="IPR045443">
    <property type="entry name" value="DUF6504"/>
</dbReference>
<comment type="caution">
    <text evidence="3">The sequence shown here is derived from an EMBL/GenBank/DDBJ whole genome shotgun (WGS) entry which is preliminary data.</text>
</comment>
<evidence type="ECO:0000313" key="3">
    <source>
        <dbReference type="EMBL" id="GIG79604.1"/>
    </source>
</evidence>
<organism evidence="3 4">
    <name type="scientific">Planotetraspora kaengkrachanensis</name>
    <dbReference type="NCBI Taxonomy" id="575193"/>
    <lineage>
        <taxon>Bacteria</taxon>
        <taxon>Bacillati</taxon>
        <taxon>Actinomycetota</taxon>
        <taxon>Actinomycetes</taxon>
        <taxon>Streptosporangiales</taxon>
        <taxon>Streptosporangiaceae</taxon>
        <taxon>Planotetraspora</taxon>
    </lineage>
</organism>
<keyword evidence="4" id="KW-1185">Reference proteome</keyword>
<evidence type="ECO:0000259" key="2">
    <source>
        <dbReference type="Pfam" id="PF20114"/>
    </source>
</evidence>
<gene>
    <name evidence="3" type="ORF">Pka01_27310</name>
</gene>
<dbReference type="RefSeq" id="WP_373318134.1">
    <property type="nucleotide sequence ID" value="NZ_BAABHH010000016.1"/>
</dbReference>
<sequence length="111" mass="12956">MLVYNEPCEATENEDGSPRSFVWRGREYTVVELVEEWRSMRPWWIDPLAEPMDHEVRLPGPRVVQQGAGRRRDRAPLRGLGRRRHPGLTGKHEPELCQQVPVTVCLLRRGF</sequence>
<feature type="domain" description="DUF6504" evidence="2">
    <location>
        <begin position="9"/>
        <end position="49"/>
    </location>
</feature>
<protein>
    <recommendedName>
        <fullName evidence="2">DUF6504 domain-containing protein</fullName>
    </recommendedName>
</protein>
<dbReference type="AlphaFoldDB" id="A0A8J3LXE0"/>
<evidence type="ECO:0000313" key="4">
    <source>
        <dbReference type="Proteomes" id="UP000630097"/>
    </source>
</evidence>
<dbReference type="Proteomes" id="UP000630097">
    <property type="component" value="Unassembled WGS sequence"/>
</dbReference>
<proteinExistence type="predicted"/>
<evidence type="ECO:0000256" key="1">
    <source>
        <dbReference type="SAM" id="MobiDB-lite"/>
    </source>
</evidence>
<reference evidence="3 4" key="1">
    <citation type="submission" date="2021-01" db="EMBL/GenBank/DDBJ databases">
        <title>Whole genome shotgun sequence of Planotetraspora kaengkrachanensis NBRC 104272.</title>
        <authorList>
            <person name="Komaki H."/>
            <person name="Tamura T."/>
        </authorList>
    </citation>
    <scope>NUCLEOTIDE SEQUENCE [LARGE SCALE GENOMIC DNA]</scope>
    <source>
        <strain evidence="3 4">NBRC 104272</strain>
    </source>
</reference>
<accession>A0A8J3LXE0</accession>
<feature type="region of interest" description="Disordered" evidence="1">
    <location>
        <begin position="65"/>
        <end position="92"/>
    </location>
</feature>
<dbReference type="EMBL" id="BONV01000009">
    <property type="protein sequence ID" value="GIG79604.1"/>
    <property type="molecule type" value="Genomic_DNA"/>
</dbReference>
<name>A0A8J3LXE0_9ACTN</name>
<dbReference type="Pfam" id="PF20114">
    <property type="entry name" value="DUF6504"/>
    <property type="match status" value="1"/>
</dbReference>